<dbReference type="AlphaFoldDB" id="D2U4K7"/>
<protein>
    <submittedName>
        <fullName evidence="3">Antitoxin of bacterial toxin-antitoxin system, YdaS/YdaT</fullName>
    </submittedName>
    <submittedName>
        <fullName evidence="4">Helix-turn-helix domain-containing protein</fullName>
    </submittedName>
    <submittedName>
        <fullName evidence="2">Phage transcriptional regulator</fullName>
    </submittedName>
</protein>
<dbReference type="GO" id="GO:0003677">
    <property type="term" value="F:DNA binding"/>
    <property type="evidence" value="ECO:0007669"/>
    <property type="project" value="InterPro"/>
</dbReference>
<evidence type="ECO:0000313" key="2">
    <source>
        <dbReference type="EMBL" id="CBA76564.1"/>
    </source>
</evidence>
<reference evidence="3 5" key="2">
    <citation type="submission" date="2019-03" db="EMBL/GenBank/DDBJ databases">
        <title>Long-read sequencing reveals hyperdense prophage content in a complex bacterial symbiont genome.</title>
        <authorList>
            <person name="Frost C.L."/>
            <person name="Siozios S."/>
            <person name="Nadal-Jimenez P."/>
            <person name="Brockhurst M.A."/>
            <person name="King K.C."/>
            <person name="Darby A.C."/>
            <person name="Hurst G.D.D."/>
        </authorList>
    </citation>
    <scope>NUCLEOTIDE SEQUENCE [LARGE SCALE GENOMIC DNA]</scope>
    <source>
        <strain evidence="3 5">FIN</strain>
    </source>
</reference>
<dbReference type="KEGG" id="ans:ArsFIN_39910"/>
<evidence type="ECO:0000313" key="3">
    <source>
        <dbReference type="EMBL" id="QBY45393.1"/>
    </source>
</evidence>
<reference evidence="4" key="3">
    <citation type="submission" date="2023-04" db="EMBL/GenBank/DDBJ databases">
        <title>Genome dynamics across the evolutionary transition to endosymbiosis.</title>
        <authorList>
            <person name="Siozios S."/>
            <person name="Nadal-Jimenez P."/>
            <person name="Azagi T."/>
            <person name="Sprong H."/>
            <person name="Frost C.L."/>
            <person name="Parratt S.R."/>
            <person name="Taylor G."/>
            <person name="Brettell L."/>
            <person name="Lew K.C."/>
            <person name="Croft L."/>
            <person name="King K.C."/>
            <person name="Brockhurst M.A."/>
            <person name="Hypsa V."/>
            <person name="Novakova E."/>
            <person name="Darby A.C."/>
            <person name="Hurst G.D.D."/>
        </authorList>
    </citation>
    <scope>NUCLEOTIDE SEQUENCE</scope>
    <source>
        <strain evidence="4">ANv_CAN</strain>
    </source>
</reference>
<organism evidence="2">
    <name type="scientific">Arsenophonus nasoniae</name>
    <name type="common">son-killer infecting Nasonia vitripennis</name>
    <dbReference type="NCBI Taxonomy" id="638"/>
    <lineage>
        <taxon>Bacteria</taxon>
        <taxon>Pseudomonadati</taxon>
        <taxon>Pseudomonadota</taxon>
        <taxon>Gammaproteobacteria</taxon>
        <taxon>Enterobacterales</taxon>
        <taxon>Morganellaceae</taxon>
        <taxon>Arsenophonus</taxon>
    </lineage>
</organism>
<feature type="domain" description="HTH cro/C1-type" evidence="1">
    <location>
        <begin position="3"/>
        <end position="59"/>
    </location>
</feature>
<evidence type="ECO:0000259" key="1">
    <source>
        <dbReference type="PROSITE" id="PS50943"/>
    </source>
</evidence>
<gene>
    <name evidence="2" type="ORF">ARN_36290</name>
    <name evidence="3" type="ORF">ArsFIN_39910</name>
    <name evidence="4" type="ORF">QE258_19005</name>
</gene>
<sequence length="76" mass="8455">MTLNEYLLHKKISQTSFATIVGVSQGFISQVIAGKYKPKGCKAIEWSRATEWLVTPHELNSDDYPNVTDGLPKTNS</sequence>
<reference evidence="2" key="1">
    <citation type="journal article" date="2010" name="Insect Mol. Biol.">
        <title>The draft genome sequence of Arsenophonus nasoniae, son-killer bacterium of Nasonia vitripennis, reveals genes associated with virulence and symbiosis.</title>
        <authorList>
            <person name="Wilkes T."/>
            <person name="Darby A.C."/>
            <person name="Choi J."/>
            <person name="Colborne J.K."/>
            <person name="Werren J.H."/>
            <person name="Hurst G.D.D."/>
        </authorList>
    </citation>
    <scope>NUCLEOTIDE SEQUENCE</scope>
</reference>
<dbReference type="Gene3D" id="1.10.260.40">
    <property type="entry name" value="lambda repressor-like DNA-binding domains"/>
    <property type="match status" value="1"/>
</dbReference>
<dbReference type="EMBL" id="CP038613">
    <property type="protein sequence ID" value="QBY45393.1"/>
    <property type="molecule type" value="Genomic_DNA"/>
</dbReference>
<proteinExistence type="predicted"/>
<dbReference type="GeneID" id="96878869"/>
<dbReference type="EMBL" id="FN545270">
    <property type="protein sequence ID" value="CBA76564.1"/>
    <property type="molecule type" value="Genomic_DNA"/>
</dbReference>
<accession>D2U4K7</accession>
<evidence type="ECO:0000313" key="6">
    <source>
        <dbReference type="Proteomes" id="UP001177592"/>
    </source>
</evidence>
<dbReference type="CDD" id="cd00093">
    <property type="entry name" value="HTH_XRE"/>
    <property type="match status" value="1"/>
</dbReference>
<evidence type="ECO:0000313" key="5">
    <source>
        <dbReference type="Proteomes" id="UP000295134"/>
    </source>
</evidence>
<dbReference type="EMBL" id="CP123523">
    <property type="protein sequence ID" value="WGM05542.1"/>
    <property type="molecule type" value="Genomic_DNA"/>
</dbReference>
<dbReference type="RefSeq" id="WP_026824195.1">
    <property type="nucleotide sequence ID" value="NZ_CP038613.1"/>
</dbReference>
<dbReference type="Proteomes" id="UP000295134">
    <property type="component" value="Chromosome"/>
</dbReference>
<dbReference type="PROSITE" id="PS50943">
    <property type="entry name" value="HTH_CROC1"/>
    <property type="match status" value="1"/>
</dbReference>
<dbReference type="InterPro" id="IPR010982">
    <property type="entry name" value="Lambda_DNA-bd_dom_sf"/>
</dbReference>
<evidence type="ECO:0000313" key="4">
    <source>
        <dbReference type="EMBL" id="WGM05542.1"/>
    </source>
</evidence>
<name>D2U4K7_9GAMM</name>
<dbReference type="Pfam" id="PF01381">
    <property type="entry name" value="HTH_3"/>
    <property type="match status" value="1"/>
</dbReference>
<keyword evidence="6" id="KW-1185">Reference proteome</keyword>
<dbReference type="Proteomes" id="UP001177592">
    <property type="component" value="Chromosome"/>
</dbReference>
<dbReference type="InterPro" id="IPR001387">
    <property type="entry name" value="Cro/C1-type_HTH"/>
</dbReference>
<dbReference type="SUPFAM" id="SSF47413">
    <property type="entry name" value="lambda repressor-like DNA-binding domains"/>
    <property type="match status" value="1"/>
</dbReference>